<keyword evidence="6" id="KW-0862">Zinc</keyword>
<evidence type="ECO:0000259" key="17">
    <source>
        <dbReference type="PROSITE" id="PS50089"/>
    </source>
</evidence>
<dbReference type="PROSITE" id="PS51382">
    <property type="entry name" value="SPX"/>
    <property type="match status" value="1"/>
</dbReference>
<dbReference type="GO" id="GO:0003962">
    <property type="term" value="F:cystathionine gamma-synthase activity"/>
    <property type="evidence" value="ECO:0007669"/>
    <property type="project" value="UniProtKB-EC"/>
</dbReference>
<evidence type="ECO:0000313" key="20">
    <source>
        <dbReference type="Proteomes" id="UP000012174"/>
    </source>
</evidence>
<keyword evidence="7" id="KW-0663">Pyridoxal phosphate</keyword>
<keyword evidence="2" id="KW-0028">Amino-acid biosynthesis</keyword>
<name>M7SSS4_EUTLA</name>
<protein>
    <recommendedName>
        <fullName evidence="13">cystathionine gamma-synthase</fullName>
        <ecNumber evidence="13">2.5.1.48</ecNumber>
    </recommendedName>
    <alternativeName>
        <fullName evidence="14">O-succinylhomoserine (thiol)-lyase</fullName>
    </alternativeName>
</protein>
<dbReference type="EMBL" id="KB706057">
    <property type="protein sequence ID" value="EMR69569.1"/>
    <property type="molecule type" value="Genomic_DNA"/>
</dbReference>
<dbReference type="HOGENOM" id="CLU_286519_0_0_1"/>
<dbReference type="KEGG" id="ela:UCREL1_3408"/>
<dbReference type="InterPro" id="IPR051750">
    <property type="entry name" value="Trans-sulfuration_enzymes"/>
</dbReference>
<dbReference type="AlphaFoldDB" id="M7SSS4"/>
<comment type="catalytic activity">
    <reaction evidence="9">
        <text>O-succinyl-L-homoserine + L-cysteine = L,L-cystathionine + succinate + H(+)</text>
        <dbReference type="Rhea" id="RHEA:20397"/>
        <dbReference type="ChEBI" id="CHEBI:15378"/>
        <dbReference type="ChEBI" id="CHEBI:30031"/>
        <dbReference type="ChEBI" id="CHEBI:35235"/>
        <dbReference type="ChEBI" id="CHEBI:57661"/>
        <dbReference type="ChEBI" id="CHEBI:58161"/>
        <dbReference type="EC" id="2.5.1.48"/>
    </reaction>
</comment>
<dbReference type="SMART" id="SM00184">
    <property type="entry name" value="RING"/>
    <property type="match status" value="1"/>
</dbReference>
<evidence type="ECO:0000313" key="19">
    <source>
        <dbReference type="EMBL" id="EMR69569.1"/>
    </source>
</evidence>
<evidence type="ECO:0000256" key="5">
    <source>
        <dbReference type="ARBA" id="ARBA00022771"/>
    </source>
</evidence>
<evidence type="ECO:0000256" key="8">
    <source>
        <dbReference type="ARBA" id="ARBA00023167"/>
    </source>
</evidence>
<evidence type="ECO:0000256" key="10">
    <source>
        <dbReference type="ARBA" id="ARBA00058439"/>
    </source>
</evidence>
<evidence type="ECO:0000256" key="6">
    <source>
        <dbReference type="ARBA" id="ARBA00022833"/>
    </source>
</evidence>
<dbReference type="GO" id="GO:0009086">
    <property type="term" value="P:methionine biosynthetic process"/>
    <property type="evidence" value="ECO:0007669"/>
    <property type="project" value="UniProtKB-KW"/>
</dbReference>
<dbReference type="EC" id="2.5.1.48" evidence="13"/>
<dbReference type="InterPro" id="IPR017907">
    <property type="entry name" value="Znf_RING_CS"/>
</dbReference>
<evidence type="ECO:0000256" key="1">
    <source>
        <dbReference type="ARBA" id="ARBA00001933"/>
    </source>
</evidence>
<dbReference type="InterPro" id="IPR018957">
    <property type="entry name" value="Znf_C3HC4_RING-type"/>
</dbReference>
<dbReference type="FunFam" id="3.90.1150.10:FF:000063">
    <property type="entry name" value="Probable cystathionine gamma-synthase"/>
    <property type="match status" value="1"/>
</dbReference>
<comment type="pathway">
    <text evidence="11">Amino-acid biosynthesis; L-methionine biosynthesis via de novo pathway; L-cystathionine from O-succinyl-L-homoserine: step 1/1.</text>
</comment>
<dbReference type="GO" id="GO:0019346">
    <property type="term" value="P:transsulfuration"/>
    <property type="evidence" value="ECO:0007669"/>
    <property type="project" value="InterPro"/>
</dbReference>
<feature type="region of interest" description="Disordered" evidence="16">
    <location>
        <begin position="633"/>
        <end position="689"/>
    </location>
</feature>
<dbReference type="Gene3D" id="3.40.640.10">
    <property type="entry name" value="Type I PLP-dependent aspartate aminotransferase-like (Major domain)"/>
    <property type="match status" value="1"/>
</dbReference>
<sequence length="1078" mass="119897">MKFAQEFRKSLQREGFPQRWIESAIPYGQLKKCIKKVTNELQELGLDKDMLAQLASSQKDCSDPSSANPNDIAFHYDLDEDGTTSKHLRPRLTIFVHLSDGVAVDASLTPSTRRFLEKVAAKAHGARGRDSSSDSGPASPLLSPTSFNSLASSDWALSPISGSFPREPPSPSSFQRVEVPLVFDGEFFNILQTDVSNLDTLQEQEQKKLLEEVTVLGQEIARVTKPTKGRKGKGDLAKWREIFELYLEARVFFSTRESDHGARTSAQALEQLKWFQDQVMERNILQGLKSEASRQAFSRFLNMNAVLLQNVKFQEINNLAVTKILKKFDKRTALGVARTFPVVVHSDRLLAGSIAKDICAQVSSELISVVPQLEDYLCPICFAVAYWPLRLDCQHVFCSRCLVKMARRGERFCPLCRADVVMQAGLDHFDSARAAFLRRYFPLEVKEKIRANELERNREIFGPDYVDKPCSVILHSLVIAVSVSLPTWKSNVGYEEEQDWVMHRLATGYPRFFVHKSIQAFGREIVAKYGQAGQVAMLFPTKRAALRCVEFMKEKAPEATLAGLNVITLVLDPTKKTPEALRAIKPAVSAVICREDAFPIAKQYWQHSGDGVSSRRAEFCHGLFNEGLLDIETTTTPLPRSPQPKMFRGPKRYQRPGSIDGFANGGNGHGNGSANGNGNGNGTSQGGNTEEINEAVESSRFLEERYGRNLDLSLVENAKSAIRRRIAGVLTSDVDLTTSLPTMSPHARGISNLREDDIYLVPCGMNAIFTTHQLLLKAREPRKSIEFGFPYVDTLKILQKFGPGAVFYGHGSTAELDDLEEKLKSGERFLGFFCEFPGNPLLTCPDLVRIRKLADTYDFAVVVDETVGTFVNVNVLPYADVVVSSLTKIFSGDCNVMGGSFVLNPNGQYYKSLKSIVADVFEDTYWAEDVIFMERNSRDFKTRIDRVNANAEAICEVLIGHPSVKKVYHPKYNESRPHYEACRTPGGGYGGLLSCTLKTKAQAMAFYDALDTAKGPSLGTNFTLTSPYVILAHYRELDWAASFGVDPDLIRISVGLEEDLKSVFANALRAAESVSNES</sequence>
<feature type="compositionally biased region" description="Low complexity" evidence="16">
    <location>
        <begin position="133"/>
        <end position="143"/>
    </location>
</feature>
<dbReference type="Pfam" id="PF03105">
    <property type="entry name" value="SPX"/>
    <property type="match status" value="1"/>
</dbReference>
<gene>
    <name evidence="19" type="ORF">UCREL1_3408</name>
</gene>
<dbReference type="OrthoDB" id="10047078at2759"/>
<dbReference type="PROSITE" id="PS00518">
    <property type="entry name" value="ZF_RING_1"/>
    <property type="match status" value="1"/>
</dbReference>
<dbReference type="eggNOG" id="KOG4159">
    <property type="taxonomic scope" value="Eukaryota"/>
</dbReference>
<dbReference type="InterPro" id="IPR004331">
    <property type="entry name" value="SPX_dom"/>
</dbReference>
<reference evidence="20" key="1">
    <citation type="journal article" date="2013" name="Genome Announc.">
        <title>Draft genome sequence of the grapevine dieback fungus Eutypa lata UCR-EL1.</title>
        <authorList>
            <person name="Blanco-Ulate B."/>
            <person name="Rolshausen P.E."/>
            <person name="Cantu D."/>
        </authorList>
    </citation>
    <scope>NUCLEOTIDE SEQUENCE [LARGE SCALE GENOMIC DNA]</scope>
    <source>
        <strain evidence="20">UCR-EL1</strain>
    </source>
</reference>
<evidence type="ECO:0000256" key="12">
    <source>
        <dbReference type="ARBA" id="ARBA00061376"/>
    </source>
</evidence>
<keyword evidence="8" id="KW-0486">Methionine biosynthesis</keyword>
<dbReference type="Gene3D" id="3.90.1150.10">
    <property type="entry name" value="Aspartate Aminotransferase, domain 1"/>
    <property type="match status" value="1"/>
</dbReference>
<accession>M7SSS4</accession>
<dbReference type="SUPFAM" id="SSF53383">
    <property type="entry name" value="PLP-dependent transferases"/>
    <property type="match status" value="1"/>
</dbReference>
<evidence type="ECO:0000256" key="16">
    <source>
        <dbReference type="SAM" id="MobiDB-lite"/>
    </source>
</evidence>
<comment type="cofactor">
    <cofactor evidence="1">
        <name>pyridoxal 5'-phosphate</name>
        <dbReference type="ChEBI" id="CHEBI:597326"/>
    </cofactor>
</comment>
<feature type="domain" description="SPX" evidence="18">
    <location>
        <begin position="1"/>
        <end position="342"/>
    </location>
</feature>
<dbReference type="InterPro" id="IPR000277">
    <property type="entry name" value="Cys/Met-Metab_PyrdxlP-dep_enz"/>
</dbReference>
<dbReference type="PANTHER" id="PTHR42699">
    <property type="match status" value="1"/>
</dbReference>
<keyword evidence="5 15" id="KW-0863">Zinc-finger</keyword>
<comment type="similarity">
    <text evidence="12">Belongs to the trans-sulfuration enzymes family. MET7 subfamily.</text>
</comment>
<evidence type="ECO:0000256" key="2">
    <source>
        <dbReference type="ARBA" id="ARBA00022605"/>
    </source>
</evidence>
<dbReference type="InterPro" id="IPR001841">
    <property type="entry name" value="Znf_RING"/>
</dbReference>
<keyword evidence="4" id="KW-0479">Metal-binding</keyword>
<dbReference type="InterPro" id="IPR015424">
    <property type="entry name" value="PyrdxlP-dep_Trfase"/>
</dbReference>
<comment type="function">
    <text evidence="10">Catalyzes the formation of L-cystathionine from O-succinyl-L-homoserine (OSHS) and L-cysteine, via a gamma-replacement reaction. In the absence of thiol, catalyzes gamma-elimination to form 2-oxobutanoate, succinate and ammonia.</text>
</comment>
<dbReference type="GO" id="GO:0030170">
    <property type="term" value="F:pyridoxal phosphate binding"/>
    <property type="evidence" value="ECO:0007669"/>
    <property type="project" value="InterPro"/>
</dbReference>
<feature type="compositionally biased region" description="Gly residues" evidence="16">
    <location>
        <begin position="663"/>
        <end position="685"/>
    </location>
</feature>
<evidence type="ECO:0000256" key="4">
    <source>
        <dbReference type="ARBA" id="ARBA00022723"/>
    </source>
</evidence>
<dbReference type="Pfam" id="PF01053">
    <property type="entry name" value="Cys_Met_Meta_PP"/>
    <property type="match status" value="1"/>
</dbReference>
<dbReference type="InterPro" id="IPR015421">
    <property type="entry name" value="PyrdxlP-dep_Trfase_major"/>
</dbReference>
<evidence type="ECO:0000256" key="7">
    <source>
        <dbReference type="ARBA" id="ARBA00022898"/>
    </source>
</evidence>
<dbReference type="FunFam" id="3.40.640.10:FF:000111">
    <property type="entry name" value="Cystathionine gamma-synthase"/>
    <property type="match status" value="1"/>
</dbReference>
<evidence type="ECO:0000256" key="14">
    <source>
        <dbReference type="ARBA" id="ARBA00083849"/>
    </source>
</evidence>
<dbReference type="eggNOG" id="KOG0053">
    <property type="taxonomic scope" value="Eukaryota"/>
</dbReference>
<dbReference type="PROSITE" id="PS50089">
    <property type="entry name" value="ZF_RING_2"/>
    <property type="match status" value="1"/>
</dbReference>
<keyword evidence="3" id="KW-0808">Transferase</keyword>
<organism evidence="19 20">
    <name type="scientific">Eutypa lata (strain UCR-EL1)</name>
    <name type="common">Grapevine dieback disease fungus</name>
    <name type="synonym">Eutypa armeniacae</name>
    <dbReference type="NCBI Taxonomy" id="1287681"/>
    <lineage>
        <taxon>Eukaryota</taxon>
        <taxon>Fungi</taxon>
        <taxon>Dikarya</taxon>
        <taxon>Ascomycota</taxon>
        <taxon>Pezizomycotina</taxon>
        <taxon>Sordariomycetes</taxon>
        <taxon>Xylariomycetidae</taxon>
        <taxon>Xylariales</taxon>
        <taxon>Diatrypaceae</taxon>
        <taxon>Eutypa</taxon>
    </lineage>
</organism>
<feature type="region of interest" description="Disordered" evidence="16">
    <location>
        <begin position="123"/>
        <end position="143"/>
    </location>
</feature>
<keyword evidence="20" id="KW-1185">Reference proteome</keyword>
<dbReference type="Proteomes" id="UP000012174">
    <property type="component" value="Unassembled WGS sequence"/>
</dbReference>
<proteinExistence type="inferred from homology"/>
<evidence type="ECO:0000256" key="13">
    <source>
        <dbReference type="ARBA" id="ARBA00066530"/>
    </source>
</evidence>
<evidence type="ECO:0000259" key="18">
    <source>
        <dbReference type="PROSITE" id="PS51382"/>
    </source>
</evidence>
<evidence type="ECO:0000256" key="11">
    <source>
        <dbReference type="ARBA" id="ARBA00060510"/>
    </source>
</evidence>
<dbReference type="STRING" id="1287681.M7SSS4"/>
<feature type="domain" description="RING-type" evidence="17">
    <location>
        <begin position="378"/>
        <end position="417"/>
    </location>
</feature>
<evidence type="ECO:0000256" key="15">
    <source>
        <dbReference type="PROSITE-ProRule" id="PRU00175"/>
    </source>
</evidence>
<dbReference type="PANTHER" id="PTHR42699:SF1">
    <property type="entry name" value="CYSTATHIONINE GAMMA-SYNTHASE-RELATED"/>
    <property type="match status" value="1"/>
</dbReference>
<dbReference type="SUPFAM" id="SSF57850">
    <property type="entry name" value="RING/U-box"/>
    <property type="match status" value="1"/>
</dbReference>
<dbReference type="GO" id="GO:0008270">
    <property type="term" value="F:zinc ion binding"/>
    <property type="evidence" value="ECO:0007669"/>
    <property type="project" value="UniProtKB-KW"/>
</dbReference>
<dbReference type="InterPro" id="IPR013083">
    <property type="entry name" value="Znf_RING/FYVE/PHD"/>
</dbReference>
<dbReference type="Gene3D" id="3.30.40.10">
    <property type="entry name" value="Zinc/RING finger domain, C3HC4 (zinc finger)"/>
    <property type="match status" value="1"/>
</dbReference>
<dbReference type="Pfam" id="PF00097">
    <property type="entry name" value="zf-C3HC4"/>
    <property type="match status" value="1"/>
</dbReference>
<evidence type="ECO:0000256" key="3">
    <source>
        <dbReference type="ARBA" id="ARBA00022679"/>
    </source>
</evidence>
<evidence type="ECO:0000256" key="9">
    <source>
        <dbReference type="ARBA" id="ARBA00051441"/>
    </source>
</evidence>
<dbReference type="InterPro" id="IPR015422">
    <property type="entry name" value="PyrdxlP-dep_Trfase_small"/>
</dbReference>